<protein>
    <submittedName>
        <fullName evidence="1">Uncharacterized protein</fullName>
    </submittedName>
</protein>
<evidence type="ECO:0000313" key="1">
    <source>
        <dbReference type="EMBL" id="CDW24576.1"/>
    </source>
</evidence>
<organism evidence="1">
    <name type="scientific">Lepeophtheirus salmonis</name>
    <name type="common">Salmon louse</name>
    <name type="synonym">Caligus salmonis</name>
    <dbReference type="NCBI Taxonomy" id="72036"/>
    <lineage>
        <taxon>Eukaryota</taxon>
        <taxon>Metazoa</taxon>
        <taxon>Ecdysozoa</taxon>
        <taxon>Arthropoda</taxon>
        <taxon>Crustacea</taxon>
        <taxon>Multicrustacea</taxon>
        <taxon>Hexanauplia</taxon>
        <taxon>Copepoda</taxon>
        <taxon>Siphonostomatoida</taxon>
        <taxon>Caligidae</taxon>
        <taxon>Lepeophtheirus</taxon>
    </lineage>
</organism>
<dbReference type="EMBL" id="HACA01007215">
    <property type="protein sequence ID" value="CDW24576.1"/>
    <property type="molecule type" value="Transcribed_RNA"/>
</dbReference>
<feature type="non-terminal residue" evidence="1">
    <location>
        <position position="31"/>
    </location>
</feature>
<proteinExistence type="predicted"/>
<dbReference type="AlphaFoldDB" id="A0A0K2TGI2"/>
<sequence>MRHRTSLFISGLKLSHPSINSFNFLQSTIPF</sequence>
<accession>A0A0K2TGI2</accession>
<reference evidence="1" key="1">
    <citation type="submission" date="2014-05" db="EMBL/GenBank/DDBJ databases">
        <authorList>
            <person name="Chronopoulou M."/>
        </authorList>
    </citation>
    <scope>NUCLEOTIDE SEQUENCE</scope>
    <source>
        <tissue evidence="1">Whole organism</tissue>
    </source>
</reference>
<name>A0A0K2TGI2_LEPSM</name>